<protein>
    <submittedName>
        <fullName evidence="1">Phosphoglycerate mutase family protein</fullName>
    </submittedName>
</protein>
<dbReference type="Proteomes" id="UP000003111">
    <property type="component" value="Unassembled WGS sequence"/>
</dbReference>
<name>E2S8F8_9ACTN</name>
<dbReference type="eggNOG" id="COG0406">
    <property type="taxonomic scope" value="Bacteria"/>
</dbReference>
<reference evidence="1" key="1">
    <citation type="submission" date="2010-08" db="EMBL/GenBank/DDBJ databases">
        <authorList>
            <person name="Muzny D."/>
            <person name="Qin X."/>
            <person name="Buhay C."/>
            <person name="Dugan-Rocha S."/>
            <person name="Ding Y."/>
            <person name="Chen G."/>
            <person name="Hawes A."/>
            <person name="Holder M."/>
            <person name="Jhangiani S."/>
            <person name="Johnson A."/>
            <person name="Khan Z."/>
            <person name="Li Z."/>
            <person name="Liu W."/>
            <person name="Liu X."/>
            <person name="Perez L."/>
            <person name="Shen H."/>
            <person name="Wang Q."/>
            <person name="Watt J."/>
            <person name="Xi L."/>
            <person name="Xin Y."/>
            <person name="Zhou J."/>
            <person name="Deng J."/>
            <person name="Jiang H."/>
            <person name="Liu Y."/>
            <person name="Qu J."/>
            <person name="Song X.-Z."/>
            <person name="Zhang L."/>
            <person name="Villasana D."/>
            <person name="Johnson A."/>
            <person name="Liu J."/>
            <person name="Liyanage D."/>
            <person name="Lorensuhewa L."/>
            <person name="Robinson T."/>
            <person name="Song A."/>
            <person name="Song B.-B."/>
            <person name="Dinh H."/>
            <person name="Thornton R."/>
            <person name="Coyle M."/>
            <person name="Francisco L."/>
            <person name="Jackson L."/>
            <person name="Javaid M."/>
            <person name="Korchina V."/>
            <person name="Kovar C."/>
            <person name="Mata R."/>
            <person name="Mathew T."/>
            <person name="Ngo R."/>
            <person name="Nguyen L."/>
            <person name="Nguyen N."/>
            <person name="Okwuonu G."/>
            <person name="Ongeri F."/>
            <person name="Pham C."/>
            <person name="Simmons D."/>
            <person name="Wilczek-Boney K."/>
            <person name="Hale W."/>
            <person name="Jakkamsetti A."/>
            <person name="Pham P."/>
            <person name="Ruth R."/>
            <person name="San Lucas F."/>
            <person name="Warren J."/>
            <person name="Zhang J."/>
            <person name="Zhao Z."/>
            <person name="Zhou C."/>
            <person name="Zhu D."/>
            <person name="Lee S."/>
            <person name="Bess C."/>
            <person name="Blankenburg K."/>
            <person name="Forbes L."/>
            <person name="Fu Q."/>
            <person name="Gubbala S."/>
            <person name="Hirani K."/>
            <person name="Jayaseelan J.C."/>
            <person name="Lara F."/>
            <person name="Munidasa M."/>
            <person name="Palculict T."/>
            <person name="Patil S."/>
            <person name="Pu L.-L."/>
            <person name="Saada N."/>
            <person name="Tang L."/>
            <person name="Weissenberger G."/>
            <person name="Zhu Y."/>
            <person name="Hemphill L."/>
            <person name="Shang Y."/>
            <person name="Youmans B."/>
            <person name="Ayvaz T."/>
            <person name="Ross M."/>
            <person name="Santibanez J."/>
            <person name="Aqrawi P."/>
            <person name="Gross S."/>
            <person name="Joshi V."/>
            <person name="Fowler G."/>
            <person name="Nazareth L."/>
            <person name="Reid J."/>
            <person name="Worley K."/>
            <person name="Petrosino J."/>
            <person name="Highlander S."/>
            <person name="Gibbs R."/>
        </authorList>
    </citation>
    <scope>NUCLEOTIDE SEQUENCE [LARGE SCALE GENOMIC DNA]</scope>
    <source>
        <strain evidence="1">DSM 15272</strain>
    </source>
</reference>
<sequence length="212" mass="22298">MGAIQLIRHGQASWGAADYDQLSDLGVRQGAWLGASWEASGFAPTWSVAGSMKRHAQTAVAAIDAIDGDLYDVDAGWDEYDHLALTGHLDPATRPQDPREFQAELDGALTGWVAGAAGAGETFDQFSGRVLSAFDDAVGEAGSGRHVAVFTSGGPIALVTSHLLVGDASLFITLNRVVVNASVTTAIVGRGGTRLLAFNEHTHLPRDQVTFR</sequence>
<dbReference type="InterPro" id="IPR029033">
    <property type="entry name" value="His_PPase_superfam"/>
</dbReference>
<evidence type="ECO:0000313" key="2">
    <source>
        <dbReference type="Proteomes" id="UP000003111"/>
    </source>
</evidence>
<dbReference type="Pfam" id="PF00300">
    <property type="entry name" value="His_Phos_1"/>
    <property type="match status" value="1"/>
</dbReference>
<proteinExistence type="predicted"/>
<dbReference type="STRING" id="585531.HMPREF0063_10315"/>
<evidence type="ECO:0000313" key="1">
    <source>
        <dbReference type="EMBL" id="EFQ84463.1"/>
    </source>
</evidence>
<dbReference type="Gene3D" id="3.40.50.1240">
    <property type="entry name" value="Phosphoglycerate mutase-like"/>
    <property type="match status" value="1"/>
</dbReference>
<dbReference type="InterPro" id="IPR013078">
    <property type="entry name" value="His_Pase_superF_clade-1"/>
</dbReference>
<gene>
    <name evidence="1" type="ORF">HMPREF0063_10315</name>
</gene>
<dbReference type="SMART" id="SM00855">
    <property type="entry name" value="PGAM"/>
    <property type="match status" value="1"/>
</dbReference>
<accession>E2S8F8</accession>
<dbReference type="AlphaFoldDB" id="E2S8F8"/>
<organism evidence="1 2">
    <name type="scientific">Aeromicrobium marinum DSM 15272</name>
    <dbReference type="NCBI Taxonomy" id="585531"/>
    <lineage>
        <taxon>Bacteria</taxon>
        <taxon>Bacillati</taxon>
        <taxon>Actinomycetota</taxon>
        <taxon>Actinomycetes</taxon>
        <taxon>Propionibacteriales</taxon>
        <taxon>Nocardioidaceae</taxon>
        <taxon>Aeromicrobium</taxon>
    </lineage>
</organism>
<dbReference type="SUPFAM" id="SSF53254">
    <property type="entry name" value="Phosphoglycerate mutase-like"/>
    <property type="match status" value="1"/>
</dbReference>
<dbReference type="HOGENOM" id="CLU_084200_0_0_11"/>
<comment type="caution">
    <text evidence="1">The sequence shown here is derived from an EMBL/GenBank/DDBJ whole genome shotgun (WGS) entry which is preliminary data.</text>
</comment>
<keyword evidence="2" id="KW-1185">Reference proteome</keyword>
<dbReference type="RefSeq" id="WP_007079195.1">
    <property type="nucleotide sequence ID" value="NZ_CM001024.1"/>
</dbReference>
<dbReference type="EMBL" id="ACLF03000002">
    <property type="protein sequence ID" value="EFQ84463.1"/>
    <property type="molecule type" value="Genomic_DNA"/>
</dbReference>